<evidence type="ECO:0000313" key="2">
    <source>
        <dbReference type="EMBL" id="WAG59364.1"/>
    </source>
</evidence>
<dbReference type="GO" id="GO:0009055">
    <property type="term" value="F:electron transfer activity"/>
    <property type="evidence" value="ECO:0007669"/>
    <property type="project" value="InterPro"/>
</dbReference>
<dbReference type="GO" id="GO:0010181">
    <property type="term" value="F:FMN binding"/>
    <property type="evidence" value="ECO:0007669"/>
    <property type="project" value="InterPro"/>
</dbReference>
<dbReference type="PROSITE" id="PS50902">
    <property type="entry name" value="FLAVODOXIN_LIKE"/>
    <property type="match status" value="1"/>
</dbReference>
<dbReference type="Pfam" id="PF12641">
    <property type="entry name" value="Flavodoxin_3"/>
    <property type="match status" value="1"/>
</dbReference>
<dbReference type="AlphaFoldDB" id="A0AA47I6E3"/>
<evidence type="ECO:0000259" key="1">
    <source>
        <dbReference type="PROSITE" id="PS50902"/>
    </source>
</evidence>
<proteinExistence type="predicted"/>
<dbReference type="GO" id="GO:0070819">
    <property type="term" value="F:menaquinone-dependent protoporphyrinogen oxidase activity"/>
    <property type="evidence" value="ECO:0007669"/>
    <property type="project" value="TreeGrafter"/>
</dbReference>
<dbReference type="GO" id="GO:0016651">
    <property type="term" value="F:oxidoreductase activity, acting on NAD(P)H"/>
    <property type="evidence" value="ECO:0007669"/>
    <property type="project" value="UniProtKB-ARBA"/>
</dbReference>
<dbReference type="InterPro" id="IPR001226">
    <property type="entry name" value="Flavodoxin_CS"/>
</dbReference>
<dbReference type="InterPro" id="IPR052200">
    <property type="entry name" value="Protoporphyrinogen_IX_DH"/>
</dbReference>
<name>A0AA47I6E3_9CLOT</name>
<feature type="domain" description="Flavodoxin-like" evidence="1">
    <location>
        <begin position="6"/>
        <end position="142"/>
    </location>
</feature>
<dbReference type="RefSeq" id="WP_216125026.1">
    <property type="nucleotide sequence ID" value="NZ_CP086239.1"/>
</dbReference>
<dbReference type="PANTHER" id="PTHR38030">
    <property type="entry name" value="PROTOPORPHYRINOGEN IX DEHYDROGENASE [MENAQUINONE]"/>
    <property type="match status" value="1"/>
</dbReference>
<accession>A0AA47I6E3</accession>
<organism evidence="2 3">
    <name type="scientific">Clostridium estertheticum</name>
    <dbReference type="NCBI Taxonomy" id="238834"/>
    <lineage>
        <taxon>Bacteria</taxon>
        <taxon>Bacillati</taxon>
        <taxon>Bacillota</taxon>
        <taxon>Clostridia</taxon>
        <taxon>Eubacteriales</taxon>
        <taxon>Clostridiaceae</taxon>
        <taxon>Clostridium</taxon>
    </lineage>
</organism>
<reference evidence="2" key="1">
    <citation type="submission" date="2021-11" db="EMBL/GenBank/DDBJ databases">
        <title>Clostridia strains as spoilage organisms.</title>
        <authorList>
            <person name="Wambui J."/>
            <person name="Stevens M.J.A."/>
            <person name="Stephan R."/>
        </authorList>
    </citation>
    <scope>NUCLEOTIDE SEQUENCE</scope>
    <source>
        <strain evidence="2">CF009</strain>
    </source>
</reference>
<evidence type="ECO:0000313" key="3">
    <source>
        <dbReference type="Proteomes" id="UP001164733"/>
    </source>
</evidence>
<dbReference type="PANTHER" id="PTHR38030:SF2">
    <property type="entry name" value="PROTOPORPHYRINOGEN IX DEHYDROGENASE [QUINONE]"/>
    <property type="match status" value="1"/>
</dbReference>
<protein>
    <submittedName>
        <fullName evidence="2">Nitric oxide synthase</fullName>
    </submittedName>
</protein>
<sequence>MATMNIRVIYHSSTGNTEKLARAIADTLNVEAEQLGEDPISFSEPVDLLFIGDGIYFGKANERTRSFIDRLDPKMIKNAAIFATYGGLAKIGTDIKELLQNKEIRVVEEPFTCKGQSWVFINRNQPNETDLSKVRKYAKNAAAKVDR</sequence>
<gene>
    <name evidence="2" type="ORF">LL038_17200</name>
</gene>
<dbReference type="PROSITE" id="PS00201">
    <property type="entry name" value="FLAVODOXIN"/>
    <property type="match status" value="1"/>
</dbReference>
<dbReference type="Proteomes" id="UP001164733">
    <property type="component" value="Chromosome"/>
</dbReference>
<dbReference type="EMBL" id="CP086239">
    <property type="protein sequence ID" value="WAG59364.1"/>
    <property type="molecule type" value="Genomic_DNA"/>
</dbReference>
<dbReference type="InterPro" id="IPR008254">
    <property type="entry name" value="Flavodoxin/NO_synth"/>
</dbReference>
<dbReference type="GO" id="GO:0006783">
    <property type="term" value="P:heme biosynthetic process"/>
    <property type="evidence" value="ECO:0007669"/>
    <property type="project" value="TreeGrafter"/>
</dbReference>